<dbReference type="RefSeq" id="WP_205211783.1">
    <property type="nucleotide sequence ID" value="NZ_JAFFZO010000033.1"/>
</dbReference>
<keyword evidence="2" id="KW-1185">Reference proteome</keyword>
<gene>
    <name evidence="1" type="ORF">JW498_12650</name>
</gene>
<protein>
    <submittedName>
        <fullName evidence="1">Uncharacterized protein</fullName>
    </submittedName>
</protein>
<dbReference type="Proteomes" id="UP000760472">
    <property type="component" value="Unassembled WGS sequence"/>
</dbReference>
<accession>A0ABS2W9D6</accession>
<evidence type="ECO:0000313" key="1">
    <source>
        <dbReference type="EMBL" id="MBN0988215.1"/>
    </source>
</evidence>
<evidence type="ECO:0000313" key="2">
    <source>
        <dbReference type="Proteomes" id="UP000760472"/>
    </source>
</evidence>
<proteinExistence type="predicted"/>
<dbReference type="EMBL" id="JAFFZP010000019">
    <property type="protein sequence ID" value="MBN0988215.1"/>
    <property type="molecule type" value="Genomic_DNA"/>
</dbReference>
<comment type="caution">
    <text evidence="1">The sequence shown here is derived from an EMBL/GenBank/DDBJ whole genome shotgun (WGS) entry which is preliminary data.</text>
</comment>
<organism evidence="1 2">
    <name type="scientific">Amphritea pacifica</name>
    <dbReference type="NCBI Taxonomy" id="2811233"/>
    <lineage>
        <taxon>Bacteria</taxon>
        <taxon>Pseudomonadati</taxon>
        <taxon>Pseudomonadota</taxon>
        <taxon>Gammaproteobacteria</taxon>
        <taxon>Oceanospirillales</taxon>
        <taxon>Oceanospirillaceae</taxon>
        <taxon>Amphritea</taxon>
    </lineage>
</organism>
<name>A0ABS2W9D6_9GAMM</name>
<sequence>MMITDLIDQDDFYEYLKGAGVPLEQGLSPWECSQAALQWLSVQGDQERAQFADSVALLQKQIPVMLPEVQEALAVLADAL</sequence>
<reference evidence="1 2" key="1">
    <citation type="submission" date="2021-02" db="EMBL/GenBank/DDBJ databases">
        <title>A novel species of genus Amphritea isolated from a fishpond in China.</title>
        <authorList>
            <person name="Lu H."/>
        </authorList>
    </citation>
    <scope>NUCLEOTIDE SEQUENCE [LARGE SCALE GENOMIC DNA]</scope>
    <source>
        <strain evidence="1 2">RP18W</strain>
    </source>
</reference>